<reference evidence="2" key="1">
    <citation type="submission" date="2022-08" db="EMBL/GenBank/DDBJ databases">
        <authorList>
            <person name="Gutierrez-Valencia J."/>
        </authorList>
    </citation>
    <scope>NUCLEOTIDE SEQUENCE</scope>
</reference>
<feature type="region of interest" description="Disordered" evidence="1">
    <location>
        <begin position="1"/>
        <end position="29"/>
    </location>
</feature>
<proteinExistence type="predicted"/>
<keyword evidence="3" id="KW-1185">Reference proteome</keyword>
<organism evidence="2 3">
    <name type="scientific">Linum tenue</name>
    <dbReference type="NCBI Taxonomy" id="586396"/>
    <lineage>
        <taxon>Eukaryota</taxon>
        <taxon>Viridiplantae</taxon>
        <taxon>Streptophyta</taxon>
        <taxon>Embryophyta</taxon>
        <taxon>Tracheophyta</taxon>
        <taxon>Spermatophyta</taxon>
        <taxon>Magnoliopsida</taxon>
        <taxon>eudicotyledons</taxon>
        <taxon>Gunneridae</taxon>
        <taxon>Pentapetalae</taxon>
        <taxon>rosids</taxon>
        <taxon>fabids</taxon>
        <taxon>Malpighiales</taxon>
        <taxon>Linaceae</taxon>
        <taxon>Linum</taxon>
    </lineage>
</organism>
<evidence type="ECO:0000313" key="2">
    <source>
        <dbReference type="EMBL" id="CAI0474698.1"/>
    </source>
</evidence>
<gene>
    <name evidence="2" type="ORF">LITE_LOCUS40156</name>
</gene>
<protein>
    <submittedName>
        <fullName evidence="2">Uncharacterized protein</fullName>
    </submittedName>
</protein>
<evidence type="ECO:0000313" key="3">
    <source>
        <dbReference type="Proteomes" id="UP001154282"/>
    </source>
</evidence>
<sequence>MAKGNTLLQFSRRRVHHHTKGYRHPNPSSHRLQCGMCERSCTTGC</sequence>
<dbReference type="EMBL" id="CAMGYJ010000009">
    <property type="protein sequence ID" value="CAI0474698.1"/>
    <property type="molecule type" value="Genomic_DNA"/>
</dbReference>
<dbReference type="Proteomes" id="UP001154282">
    <property type="component" value="Unassembled WGS sequence"/>
</dbReference>
<dbReference type="AlphaFoldDB" id="A0AAV0PX43"/>
<comment type="caution">
    <text evidence="2">The sequence shown here is derived from an EMBL/GenBank/DDBJ whole genome shotgun (WGS) entry which is preliminary data.</text>
</comment>
<evidence type="ECO:0000256" key="1">
    <source>
        <dbReference type="SAM" id="MobiDB-lite"/>
    </source>
</evidence>
<feature type="compositionally biased region" description="Basic residues" evidence="1">
    <location>
        <begin position="11"/>
        <end position="23"/>
    </location>
</feature>
<name>A0AAV0PX43_9ROSI</name>
<accession>A0AAV0PX43</accession>